<proteinExistence type="predicted"/>
<dbReference type="InterPro" id="IPR003615">
    <property type="entry name" value="HNH_nuc"/>
</dbReference>
<dbReference type="Proteomes" id="UP001059597">
    <property type="component" value="Chromosome"/>
</dbReference>
<keyword evidence="3" id="KW-1185">Reference proteome</keyword>
<name>A0ABM7ZW35_STRNI</name>
<protein>
    <recommendedName>
        <fullName evidence="1">HNH nuclease domain-containing protein</fullName>
    </recommendedName>
</protein>
<sequence length="158" mass="17612">MGGVSFVPIEGFPGYVVSSDGDVYGPRKKLSAHPNRGGYLQVGLYNRGARHRRRVHTLVAEAFHGPRPAPDFDVDHVNRVRDDNRASNLRWRLAADNRRYGGGGKGVDNANSRLAEADVREIRRRAALGETCTDLGRNFGVTKTMVSFIVRRKSWSHI</sequence>
<evidence type="ECO:0000313" key="2">
    <source>
        <dbReference type="EMBL" id="BDM70577.1"/>
    </source>
</evidence>
<reference evidence="2" key="1">
    <citation type="submission" date="2022-06" db="EMBL/GenBank/DDBJ databases">
        <title>Complete genome sequence of Streptomyces nigrescens HEK616.</title>
        <authorList>
            <person name="Asamizu S."/>
            <person name="Onaka H."/>
        </authorList>
    </citation>
    <scope>NUCLEOTIDE SEQUENCE</scope>
    <source>
        <strain evidence="2">HEK616</strain>
    </source>
</reference>
<organism evidence="2 3">
    <name type="scientific">Streptomyces nigrescens</name>
    <dbReference type="NCBI Taxonomy" id="1920"/>
    <lineage>
        <taxon>Bacteria</taxon>
        <taxon>Bacillati</taxon>
        <taxon>Actinomycetota</taxon>
        <taxon>Actinomycetes</taxon>
        <taxon>Kitasatosporales</taxon>
        <taxon>Streptomycetaceae</taxon>
        <taxon>Streptomyces</taxon>
    </lineage>
</organism>
<evidence type="ECO:0000313" key="3">
    <source>
        <dbReference type="Proteomes" id="UP001059597"/>
    </source>
</evidence>
<dbReference type="InterPro" id="IPR044925">
    <property type="entry name" value="His-Me_finger_sf"/>
</dbReference>
<dbReference type="RefSeq" id="WP_410011218.1">
    <property type="nucleotide sequence ID" value="NZ_AP026073.1"/>
</dbReference>
<feature type="domain" description="HNH nuclease" evidence="1">
    <location>
        <begin position="54"/>
        <end position="98"/>
    </location>
</feature>
<dbReference type="Gene3D" id="3.90.75.20">
    <property type="match status" value="1"/>
</dbReference>
<gene>
    <name evidence="2" type="ORF">HEK616_40640</name>
</gene>
<accession>A0ABM7ZW35</accession>
<dbReference type="EMBL" id="AP026073">
    <property type="protein sequence ID" value="BDM70577.1"/>
    <property type="molecule type" value="Genomic_DNA"/>
</dbReference>
<evidence type="ECO:0000259" key="1">
    <source>
        <dbReference type="Pfam" id="PF13392"/>
    </source>
</evidence>
<dbReference type="Pfam" id="PF13392">
    <property type="entry name" value="HNH_3"/>
    <property type="match status" value="1"/>
</dbReference>
<dbReference type="SUPFAM" id="SSF54060">
    <property type="entry name" value="His-Me finger endonucleases"/>
    <property type="match status" value="1"/>
</dbReference>